<protein>
    <submittedName>
        <fullName evidence="1">Uncharacterized protein</fullName>
    </submittedName>
</protein>
<dbReference type="Proteomes" id="UP000037460">
    <property type="component" value="Unassembled WGS sequence"/>
</dbReference>
<feature type="non-terminal residue" evidence="1">
    <location>
        <position position="374"/>
    </location>
</feature>
<organism evidence="1 2">
    <name type="scientific">Chrysochromulina tobinii</name>
    <dbReference type="NCBI Taxonomy" id="1460289"/>
    <lineage>
        <taxon>Eukaryota</taxon>
        <taxon>Haptista</taxon>
        <taxon>Haptophyta</taxon>
        <taxon>Prymnesiophyceae</taxon>
        <taxon>Prymnesiales</taxon>
        <taxon>Chrysochromulinaceae</taxon>
        <taxon>Chrysochromulina</taxon>
    </lineage>
</organism>
<sequence>MPARDGYSAQQASVPYTRAMLYEGLPAHNVALLDELMGNVLATASMTKVDIAFEKYWKPIAEAYGWPEIIETDDPERGGKLVTFVLKLLEDKRLVADSIQSYVWGLRWKMKLAHQADPVYGLMNWHHFMTSVRVRAHVPHEPRRALPLRLIIAMLATIDVDVFWEVQFAVFMLILLGTFSRSECPCPKTFTGKEKWDPTKHWMVQDILIKLVAGTYVLAVRFKKIKQDRRIERAAARGDHRLEVKHGEAAKGGSDWSYIGDAPGNALSPFMWYQRLMRFYSGPRPAETPFFMAKDRVRPYTYSAGLKDLQVMLKRVSPDDTDFALHGVRVEGWNRAAADNAALAEAHGGWKPGNASRYSRFQLADVFTIFPKMV</sequence>
<comment type="caution">
    <text evidence="1">The sequence shown here is derived from an EMBL/GenBank/DDBJ whole genome shotgun (WGS) entry which is preliminary data.</text>
</comment>
<gene>
    <name evidence="1" type="ORF">Ctob_016732</name>
</gene>
<keyword evidence="2" id="KW-1185">Reference proteome</keyword>
<reference evidence="2" key="1">
    <citation type="journal article" date="2015" name="PLoS Genet.">
        <title>Genome Sequence and Transcriptome Analyses of Chrysochromulina tobin: Metabolic Tools for Enhanced Algal Fitness in the Prominent Order Prymnesiales (Haptophyceae).</title>
        <authorList>
            <person name="Hovde B.T."/>
            <person name="Deodato C.R."/>
            <person name="Hunsperger H.M."/>
            <person name="Ryken S.A."/>
            <person name="Yost W."/>
            <person name="Jha R.K."/>
            <person name="Patterson J."/>
            <person name="Monnat R.J. Jr."/>
            <person name="Barlow S.B."/>
            <person name="Starkenburg S.R."/>
            <person name="Cattolico R.A."/>
        </authorList>
    </citation>
    <scope>NUCLEOTIDE SEQUENCE</scope>
    <source>
        <strain evidence="2">CCMP291</strain>
    </source>
</reference>
<accession>A0A0M0KAS8</accession>
<dbReference type="EMBL" id="JWZX01000843">
    <property type="protein sequence ID" value="KOO35503.1"/>
    <property type="molecule type" value="Genomic_DNA"/>
</dbReference>
<dbReference type="AlphaFoldDB" id="A0A0M0KAS8"/>
<name>A0A0M0KAS8_9EUKA</name>
<evidence type="ECO:0000313" key="2">
    <source>
        <dbReference type="Proteomes" id="UP000037460"/>
    </source>
</evidence>
<proteinExistence type="predicted"/>
<evidence type="ECO:0000313" key="1">
    <source>
        <dbReference type="EMBL" id="KOO35503.1"/>
    </source>
</evidence>